<dbReference type="PANTHER" id="PTHR43798">
    <property type="entry name" value="MONOACYLGLYCEROL LIPASE"/>
    <property type="match status" value="1"/>
</dbReference>
<dbReference type="Proteomes" id="UP000061603">
    <property type="component" value="Chromosome"/>
</dbReference>
<dbReference type="Gene3D" id="3.40.50.1820">
    <property type="entry name" value="alpha/beta hydrolase"/>
    <property type="match status" value="1"/>
</dbReference>
<dbReference type="RefSeq" id="WP_202634186.1">
    <property type="nucleotide sequence ID" value="NZ_CP010554.1"/>
</dbReference>
<evidence type="ECO:0000313" key="2">
    <source>
        <dbReference type="EMBL" id="AJP48308.1"/>
    </source>
</evidence>
<keyword evidence="2" id="KW-0378">Hydrolase</keyword>
<accession>A0A0C5J989</accession>
<dbReference type="EMBL" id="CP010554">
    <property type="protein sequence ID" value="AJP48308.1"/>
    <property type="molecule type" value="Genomic_DNA"/>
</dbReference>
<sequence length="284" mass="31212">MREGQVNCLSTAGFHHMAYVEWGDAHNPRVLICVHGLTRNGRDFDFLAQALEADYRVICPDVVGRGKSDWLANKSLYVMPQYCADMVTLLARLNVETIDWLGTSMGGLIGMALAAQPGNPIRRLVLNDVGPVVSAVSLARIGDYLGTPPRFDSIEEAEAYVRKVSAPFGPLTDTQWRHLTVHAVREAKDGKIEFVYDPGIAQAYRQGQQLSGGKDVELWPLFDAITCPTLLLRGEQSDLLTPQTAQAMTQRGPHAQLIEIPGVGHAPVLMDDAQIAPVRDFLLR</sequence>
<dbReference type="HOGENOM" id="CLU_020336_1_0_4"/>
<dbReference type="InterPro" id="IPR000073">
    <property type="entry name" value="AB_hydrolase_1"/>
</dbReference>
<feature type="domain" description="AB hydrolase-1" evidence="1">
    <location>
        <begin position="30"/>
        <end position="268"/>
    </location>
</feature>
<evidence type="ECO:0000259" key="1">
    <source>
        <dbReference type="Pfam" id="PF00561"/>
    </source>
</evidence>
<dbReference type="InterPro" id="IPR050266">
    <property type="entry name" value="AB_hydrolase_sf"/>
</dbReference>
<dbReference type="PATRIC" id="fig|1565605.3.peg.1516"/>
<reference evidence="2 3" key="1">
    <citation type="journal article" date="2015" name="Genome Announc.">
        <title>Complete Genome Sequence of a Novel Bacterium within the Family Rhodocyclaceae That Degrades Polycyclic Aromatic Hydrocarbons.</title>
        <authorList>
            <person name="Singleton D.R."/>
            <person name="Dickey A.N."/>
            <person name="Scholl E.H."/>
            <person name="Wright F.A."/>
            <person name="Aitken M.D."/>
        </authorList>
    </citation>
    <scope>NUCLEOTIDE SEQUENCE [LARGE SCALE GENOMIC DNA]</scope>
    <source>
        <strain evidence="3">PG1-Ca6</strain>
    </source>
</reference>
<dbReference type="GO" id="GO:0016020">
    <property type="term" value="C:membrane"/>
    <property type="evidence" value="ECO:0007669"/>
    <property type="project" value="TreeGrafter"/>
</dbReference>
<dbReference type="SUPFAM" id="SSF53474">
    <property type="entry name" value="alpha/beta-Hydrolases"/>
    <property type="match status" value="1"/>
</dbReference>
<name>A0A0C5J989_9PROT</name>
<organism evidence="2 3">
    <name type="scientific">Rugosibacter aromaticivorans</name>
    <dbReference type="NCBI Taxonomy" id="1565605"/>
    <lineage>
        <taxon>Bacteria</taxon>
        <taxon>Pseudomonadati</taxon>
        <taxon>Pseudomonadota</taxon>
        <taxon>Betaproteobacteria</taxon>
        <taxon>Nitrosomonadales</taxon>
        <taxon>Sterolibacteriaceae</taxon>
        <taxon>Rugosibacter</taxon>
    </lineage>
</organism>
<dbReference type="PANTHER" id="PTHR43798:SF33">
    <property type="entry name" value="HYDROLASE, PUTATIVE (AFU_ORTHOLOGUE AFUA_2G14860)-RELATED"/>
    <property type="match status" value="1"/>
</dbReference>
<dbReference type="KEGG" id="rbu:PG1C_07205"/>
<keyword evidence="3" id="KW-1185">Reference proteome</keyword>
<gene>
    <name evidence="2" type="ORF">PG1C_07205</name>
</gene>
<dbReference type="STRING" id="1565605.PG1C_07205"/>
<dbReference type="InterPro" id="IPR029058">
    <property type="entry name" value="AB_hydrolase_fold"/>
</dbReference>
<dbReference type="AlphaFoldDB" id="A0A0C5J989"/>
<proteinExistence type="predicted"/>
<protein>
    <submittedName>
        <fullName evidence="2">Alpha/beta hydrolase</fullName>
    </submittedName>
</protein>
<dbReference type="GO" id="GO:0016787">
    <property type="term" value="F:hydrolase activity"/>
    <property type="evidence" value="ECO:0007669"/>
    <property type="project" value="UniProtKB-KW"/>
</dbReference>
<evidence type="ECO:0000313" key="3">
    <source>
        <dbReference type="Proteomes" id="UP000061603"/>
    </source>
</evidence>
<dbReference type="Pfam" id="PF00561">
    <property type="entry name" value="Abhydrolase_1"/>
    <property type="match status" value="1"/>
</dbReference>
<dbReference type="PRINTS" id="PR00111">
    <property type="entry name" value="ABHYDROLASE"/>
</dbReference>